<accession>A0ABS5PR90</accession>
<gene>
    <name evidence="1" type="ORF">KHM83_10450</name>
</gene>
<sequence length="120" mass="13838">MKRMDEMLEKDNVKNRSEFIEKALQFYMSYLNSEGATEYLSKVIVAAMQGLLRETESRHSGNLFRLSVEMSMMMNILAAGLEISDEDLRKLRGRCVNEVKKTKGKISIEEALKFQHGIEE</sequence>
<proteinExistence type="predicted"/>
<dbReference type="EMBL" id="JAHBCL010000016">
    <property type="protein sequence ID" value="MBS7527101.1"/>
    <property type="molecule type" value="Genomic_DNA"/>
</dbReference>
<organism evidence="1 2">
    <name type="scientific">Fusibacter paucivorans</name>
    <dbReference type="NCBI Taxonomy" id="76009"/>
    <lineage>
        <taxon>Bacteria</taxon>
        <taxon>Bacillati</taxon>
        <taxon>Bacillota</taxon>
        <taxon>Clostridia</taxon>
        <taxon>Eubacteriales</taxon>
        <taxon>Eubacteriales Family XII. Incertae Sedis</taxon>
        <taxon>Fusibacter</taxon>
    </lineage>
</organism>
<evidence type="ECO:0000313" key="1">
    <source>
        <dbReference type="EMBL" id="MBS7527101.1"/>
    </source>
</evidence>
<dbReference type="Proteomes" id="UP000746471">
    <property type="component" value="Unassembled WGS sequence"/>
</dbReference>
<name>A0ABS5PR90_9FIRM</name>
<reference evidence="1 2" key="1">
    <citation type="submission" date="2021-05" db="EMBL/GenBank/DDBJ databases">
        <title>Fusibacter ferrireducens sp. nov., an anaerobic, sulfur- and Fe-reducing bacterium isolated from the mangrove sediment.</title>
        <authorList>
            <person name="Qiu D."/>
        </authorList>
    </citation>
    <scope>NUCLEOTIDE SEQUENCE [LARGE SCALE GENOMIC DNA]</scope>
    <source>
        <strain evidence="1 2">DSM 12116</strain>
    </source>
</reference>
<evidence type="ECO:0000313" key="2">
    <source>
        <dbReference type="Proteomes" id="UP000746471"/>
    </source>
</evidence>
<comment type="caution">
    <text evidence="1">The sequence shown here is derived from an EMBL/GenBank/DDBJ whole genome shotgun (WGS) entry which is preliminary data.</text>
</comment>
<evidence type="ECO:0008006" key="3">
    <source>
        <dbReference type="Google" id="ProtNLM"/>
    </source>
</evidence>
<protein>
    <recommendedName>
        <fullName evidence="3">Ribbon-helix-helix protein CopG domain-containing protein</fullName>
    </recommendedName>
</protein>
<keyword evidence="2" id="KW-1185">Reference proteome</keyword>